<evidence type="ECO:0000256" key="6">
    <source>
        <dbReference type="ARBA" id="ARBA00022989"/>
    </source>
</evidence>
<accession>A0A0U4B7D4</accession>
<dbReference type="UniPathway" id="UPA00079">
    <property type="reaction ID" value="UER00168"/>
</dbReference>
<evidence type="ECO:0000313" key="10">
    <source>
        <dbReference type="EMBL" id="ALX03780.1"/>
    </source>
</evidence>
<evidence type="ECO:0000256" key="1">
    <source>
        <dbReference type="ARBA" id="ARBA00004141"/>
    </source>
</evidence>
<keyword evidence="2 8" id="KW-0474">Menaquinone biosynthesis</keyword>
<dbReference type="GO" id="GO:0009234">
    <property type="term" value="P:menaquinone biosynthetic process"/>
    <property type="evidence" value="ECO:0007669"/>
    <property type="project" value="UniProtKB-UniRule"/>
</dbReference>
<dbReference type="GO" id="GO:0046428">
    <property type="term" value="F:1,4-dihydroxy-2-naphthoate polyprenyltransferase activity"/>
    <property type="evidence" value="ECO:0007669"/>
    <property type="project" value="UniProtKB-UniRule"/>
</dbReference>
<dbReference type="Proteomes" id="UP000067689">
    <property type="component" value="Chromosome"/>
</dbReference>
<dbReference type="RefSeq" id="WP_067854576.1">
    <property type="nucleotide sequence ID" value="NZ_CP011502.1"/>
</dbReference>
<keyword evidence="3 8" id="KW-1003">Cell membrane</keyword>
<dbReference type="EMBL" id="CP011502">
    <property type="protein sequence ID" value="ALX03780.1"/>
    <property type="molecule type" value="Genomic_DNA"/>
</dbReference>
<dbReference type="PANTHER" id="PTHR13929">
    <property type="entry name" value="1,4-DIHYDROXY-2-NAPHTHOATE OCTAPRENYLTRANSFERASE"/>
    <property type="match status" value="1"/>
</dbReference>
<feature type="transmembrane region" description="Helical" evidence="8">
    <location>
        <begin position="21"/>
        <end position="39"/>
    </location>
</feature>
<name>A0A0U4B7D4_9ACTN</name>
<dbReference type="PIRSF" id="PIRSF005355">
    <property type="entry name" value="UBIAD1"/>
    <property type="match status" value="1"/>
</dbReference>
<evidence type="ECO:0000256" key="3">
    <source>
        <dbReference type="ARBA" id="ARBA00022475"/>
    </source>
</evidence>
<dbReference type="Pfam" id="PF01040">
    <property type="entry name" value="UbiA"/>
    <property type="match status" value="1"/>
</dbReference>
<evidence type="ECO:0000313" key="11">
    <source>
        <dbReference type="Proteomes" id="UP000067689"/>
    </source>
</evidence>
<proteinExistence type="inferred from homology"/>
<protein>
    <recommendedName>
        <fullName evidence="8 9">1,4-dihydroxy-2-naphthoate octaprenyltransferase</fullName>
        <shortName evidence="8">DHNA-octaprenyltransferase</shortName>
        <ecNumber evidence="8 9">2.5.1.74</ecNumber>
    </recommendedName>
</protein>
<keyword evidence="5 8" id="KW-0812">Transmembrane</keyword>
<evidence type="ECO:0000256" key="9">
    <source>
        <dbReference type="NCBIfam" id="TIGR00751"/>
    </source>
</evidence>
<dbReference type="EC" id="2.5.1.74" evidence="8 9"/>
<comment type="catalytic activity">
    <reaction evidence="8">
        <text>an all-trans-polyprenyl diphosphate + 1,4-dihydroxy-2-naphthoate + H(+) = a 2-demethylmenaquinol + CO2 + diphosphate</text>
        <dbReference type="Rhea" id="RHEA:26478"/>
        <dbReference type="Rhea" id="RHEA-COMP:9563"/>
        <dbReference type="Rhea" id="RHEA-COMP:9564"/>
        <dbReference type="ChEBI" id="CHEBI:11173"/>
        <dbReference type="ChEBI" id="CHEBI:15378"/>
        <dbReference type="ChEBI" id="CHEBI:16526"/>
        <dbReference type="ChEBI" id="CHEBI:33019"/>
        <dbReference type="ChEBI" id="CHEBI:55437"/>
        <dbReference type="ChEBI" id="CHEBI:58914"/>
        <dbReference type="EC" id="2.5.1.74"/>
    </reaction>
</comment>
<feature type="transmembrane region" description="Helical" evidence="8">
    <location>
        <begin position="221"/>
        <end position="249"/>
    </location>
</feature>
<keyword evidence="7 8" id="KW-0472">Membrane</keyword>
<comment type="subcellular location">
    <subcellularLocation>
        <location evidence="8">Cell membrane</location>
        <topology evidence="8">Multi-pass membrane protein</topology>
    </subcellularLocation>
    <subcellularLocation>
        <location evidence="1">Membrane</location>
        <topology evidence="1">Multi-pass membrane protein</topology>
    </subcellularLocation>
</comment>
<dbReference type="InterPro" id="IPR000537">
    <property type="entry name" value="UbiA_prenyltransferase"/>
</dbReference>
<feature type="transmembrane region" description="Helical" evidence="8">
    <location>
        <begin position="149"/>
        <end position="167"/>
    </location>
</feature>
<sequence>MNDRSSATLSQWVEGARPRTLPAAVAPVLAGTGVAAYVADVVWGKALLALGVSLALQIGVNYANDYSDGIRGTDDDRVGPLRLVGSGLARPSAVKAAALGFLGLGALLGLALAATTTWWLLLVGVAALGAAWTYTGGPNPYGYRALGEVSVFLFFGLVAVLGTVYVQVEGLPWEAWAAAVGVGALACAILVANNLRDIPTDVEAGKRTLAVVLGDARSRQFYAALVGLSAALAVALAVGATPWALLALPGLLPAVPALRAVLSGAGGPALVPVLKATGVAELLWSAGLALGLVLGR</sequence>
<dbReference type="GO" id="GO:0042371">
    <property type="term" value="P:vitamin K biosynthetic process"/>
    <property type="evidence" value="ECO:0007669"/>
    <property type="project" value="TreeGrafter"/>
</dbReference>
<feature type="transmembrane region" description="Helical" evidence="8">
    <location>
        <begin position="269"/>
        <end position="294"/>
    </location>
</feature>
<keyword evidence="6 8" id="KW-1133">Transmembrane helix</keyword>
<dbReference type="InterPro" id="IPR026046">
    <property type="entry name" value="UBIAD1"/>
</dbReference>
<feature type="transmembrane region" description="Helical" evidence="8">
    <location>
        <begin position="173"/>
        <end position="192"/>
    </location>
</feature>
<dbReference type="InterPro" id="IPR004657">
    <property type="entry name" value="MenA"/>
</dbReference>
<dbReference type="OrthoDB" id="9767568at2"/>
<dbReference type="NCBIfam" id="NF004751">
    <property type="entry name" value="PRK06080.1-3"/>
    <property type="match status" value="1"/>
</dbReference>
<keyword evidence="11" id="KW-1185">Reference proteome</keyword>
<gene>
    <name evidence="8" type="primary">menA</name>
    <name evidence="10" type="ORF">AERYTH_03205</name>
</gene>
<dbReference type="STRING" id="2041.AERYTH_03205"/>
<reference evidence="10 11" key="1">
    <citation type="journal article" date="1991" name="Int. J. Syst. Bacteriol.">
        <title>Description of the erythromycin-producing bacterium Arthrobacter sp. strain NRRL B-3381 as Aeromicrobium erythreum gen. nov., sp. nov.</title>
        <authorList>
            <person name="Miller E.S."/>
            <person name="Woese C.R."/>
            <person name="Brenner S."/>
        </authorList>
    </citation>
    <scope>NUCLEOTIDE SEQUENCE [LARGE SCALE GENOMIC DNA]</scope>
    <source>
        <strain evidence="10 11">AR18</strain>
    </source>
</reference>
<dbReference type="HAMAP" id="MF_01937">
    <property type="entry name" value="MenA_1"/>
    <property type="match status" value="1"/>
</dbReference>
<comment type="pathway">
    <text evidence="8">Quinol/quinone metabolism; menaquinone biosynthesis; menaquinol from 1,4-dihydroxy-2-naphthoate: step 1/2.</text>
</comment>
<evidence type="ECO:0000256" key="8">
    <source>
        <dbReference type="HAMAP-Rule" id="MF_01937"/>
    </source>
</evidence>
<dbReference type="PANTHER" id="PTHR13929:SF0">
    <property type="entry name" value="UBIA PRENYLTRANSFERASE DOMAIN-CONTAINING PROTEIN 1"/>
    <property type="match status" value="1"/>
</dbReference>
<dbReference type="NCBIfam" id="TIGR00751">
    <property type="entry name" value="menA"/>
    <property type="match status" value="1"/>
</dbReference>
<dbReference type="GO" id="GO:0005886">
    <property type="term" value="C:plasma membrane"/>
    <property type="evidence" value="ECO:0007669"/>
    <property type="project" value="UniProtKB-SubCell"/>
</dbReference>
<dbReference type="KEGG" id="aer:AERYTH_03205"/>
<organism evidence="10 11">
    <name type="scientific">Aeromicrobium erythreum</name>
    <dbReference type="NCBI Taxonomy" id="2041"/>
    <lineage>
        <taxon>Bacteria</taxon>
        <taxon>Bacillati</taxon>
        <taxon>Actinomycetota</taxon>
        <taxon>Actinomycetes</taxon>
        <taxon>Propionibacteriales</taxon>
        <taxon>Nocardioidaceae</taxon>
        <taxon>Aeromicrobium</taxon>
    </lineage>
</organism>
<dbReference type="PATRIC" id="fig|2041.4.peg.672"/>
<dbReference type="CDD" id="cd13962">
    <property type="entry name" value="PT_UbiA_UBIAD1"/>
    <property type="match status" value="1"/>
</dbReference>
<evidence type="ECO:0000256" key="5">
    <source>
        <dbReference type="ARBA" id="ARBA00022692"/>
    </source>
</evidence>
<comment type="similarity">
    <text evidence="8">Belongs to the MenA family. Type 1 subfamily.</text>
</comment>
<keyword evidence="4 8" id="KW-0808">Transferase</keyword>
<dbReference type="InterPro" id="IPR044878">
    <property type="entry name" value="UbiA_sf"/>
</dbReference>
<comment type="caution">
    <text evidence="8">Lacks conserved residue(s) required for the propagation of feature annotation.</text>
</comment>
<evidence type="ECO:0000256" key="7">
    <source>
        <dbReference type="ARBA" id="ARBA00023136"/>
    </source>
</evidence>
<evidence type="ECO:0000256" key="4">
    <source>
        <dbReference type="ARBA" id="ARBA00022679"/>
    </source>
</evidence>
<dbReference type="AlphaFoldDB" id="A0A0U4B7D4"/>
<dbReference type="Gene3D" id="1.10.357.140">
    <property type="entry name" value="UbiA prenyltransferase"/>
    <property type="match status" value="1"/>
</dbReference>
<comment type="function">
    <text evidence="8">Conversion of 1,4-dihydroxy-2-naphthoate (DHNA) to demethylmenaquinone (DMK).</text>
</comment>
<evidence type="ECO:0000256" key="2">
    <source>
        <dbReference type="ARBA" id="ARBA00022428"/>
    </source>
</evidence>